<feature type="transmembrane region" description="Helical" evidence="6">
    <location>
        <begin position="6"/>
        <end position="30"/>
    </location>
</feature>
<proteinExistence type="inferred from homology"/>
<name>A0A4Z2CWR3_SCHJA</name>
<sequence length="321" mass="36893">MLLPDLIFRIITIIEGFIGTILNLLTLLIVFKTHFGSKSTTLLLRLQPIFDLIACFLHAVYTVTENDNFLENNRPTEITFINGLLCYLWSYNIAFWFGVILSVQNIVCISIDRCIAVLLPIVYKTHHLLLILIFTIYQVCMIGLLFTPIIFFRSFVNDTCNYVAGPIGIDSSTYVAFRGYTWLLFQYIIPVLIIVTSHLLIVIQLKRRQYQTKTLDISNNNIQHNKDYAWNEQKKLIGLVVVTALMSGQQAALHLYESTRYFLTMLNIVIFNYGSIGQKMGPFLIVLSSCINPCIIISTTVSVRRQFSSYLRKIYKKISRS</sequence>
<dbReference type="EMBL" id="SKCS01000404">
    <property type="protein sequence ID" value="TNN08697.1"/>
    <property type="molecule type" value="Genomic_DNA"/>
</dbReference>
<dbReference type="AlphaFoldDB" id="A0A4Z2CWR3"/>
<evidence type="ECO:0000313" key="8">
    <source>
        <dbReference type="EMBL" id="TNN08697.1"/>
    </source>
</evidence>
<keyword evidence="5" id="KW-0675">Receptor</keyword>
<keyword evidence="2 5" id="KW-0812">Transmembrane</keyword>
<feature type="transmembrane region" description="Helical" evidence="6">
    <location>
        <begin position="42"/>
        <end position="61"/>
    </location>
</feature>
<dbReference type="PRINTS" id="PR00237">
    <property type="entry name" value="GPCRRHODOPSN"/>
</dbReference>
<dbReference type="OrthoDB" id="10042731at2759"/>
<dbReference type="PROSITE" id="PS00237">
    <property type="entry name" value="G_PROTEIN_RECEP_F1_1"/>
    <property type="match status" value="1"/>
</dbReference>
<feature type="transmembrane region" description="Helical" evidence="6">
    <location>
        <begin position="128"/>
        <end position="152"/>
    </location>
</feature>
<reference evidence="8 9" key="1">
    <citation type="submission" date="2019-03" db="EMBL/GenBank/DDBJ databases">
        <title>An improved genome assembly of the fluke Schistosoma japonicum.</title>
        <authorList>
            <person name="Hu W."/>
            <person name="Luo F."/>
            <person name="Yin M."/>
            <person name="Mo X."/>
            <person name="Sun C."/>
            <person name="Wu Q."/>
            <person name="Zhu B."/>
            <person name="Xiang M."/>
            <person name="Wang J."/>
            <person name="Wang Y."/>
            <person name="Zhang T."/>
            <person name="Xu B."/>
            <person name="Zheng H."/>
            <person name="Feng Z."/>
        </authorList>
    </citation>
    <scope>NUCLEOTIDE SEQUENCE [LARGE SCALE GENOMIC DNA]</scope>
    <source>
        <strain evidence="8">HuSjv2</strain>
        <tissue evidence="8">Worms</tissue>
    </source>
</reference>
<dbReference type="InterPro" id="IPR017452">
    <property type="entry name" value="GPCR_Rhodpsn_7TM"/>
</dbReference>
<dbReference type="PANTHER" id="PTHR45698:SF1">
    <property type="entry name" value="TRACE AMINE-ASSOCIATED RECEPTOR 13C-LIKE"/>
    <property type="match status" value="1"/>
</dbReference>
<dbReference type="InterPro" id="IPR000276">
    <property type="entry name" value="GPCR_Rhodpsn"/>
</dbReference>
<comment type="caution">
    <text evidence="8">The sequence shown here is derived from an EMBL/GenBank/DDBJ whole genome shotgun (WGS) entry which is preliminary data.</text>
</comment>
<organism evidence="8 9">
    <name type="scientific">Schistosoma japonicum</name>
    <name type="common">Blood fluke</name>
    <dbReference type="NCBI Taxonomy" id="6182"/>
    <lineage>
        <taxon>Eukaryota</taxon>
        <taxon>Metazoa</taxon>
        <taxon>Spiralia</taxon>
        <taxon>Lophotrochozoa</taxon>
        <taxon>Platyhelminthes</taxon>
        <taxon>Trematoda</taxon>
        <taxon>Digenea</taxon>
        <taxon>Strigeidida</taxon>
        <taxon>Schistosomatoidea</taxon>
        <taxon>Schistosomatidae</taxon>
        <taxon>Schistosoma</taxon>
    </lineage>
</organism>
<evidence type="ECO:0000256" key="3">
    <source>
        <dbReference type="ARBA" id="ARBA00022989"/>
    </source>
</evidence>
<protein>
    <submittedName>
        <fullName evidence="8">Amine GPCR</fullName>
    </submittedName>
</protein>
<dbReference type="Proteomes" id="UP000311919">
    <property type="component" value="Unassembled WGS sequence"/>
</dbReference>
<keyword evidence="4 6" id="KW-0472">Membrane</keyword>
<accession>A0A4Z2CWR3</accession>
<dbReference type="GO" id="GO:0016020">
    <property type="term" value="C:membrane"/>
    <property type="evidence" value="ECO:0007669"/>
    <property type="project" value="UniProtKB-SubCell"/>
</dbReference>
<evidence type="ECO:0000256" key="5">
    <source>
        <dbReference type="RuleBase" id="RU000688"/>
    </source>
</evidence>
<feature type="transmembrane region" description="Helical" evidence="6">
    <location>
        <begin position="283"/>
        <end position="303"/>
    </location>
</feature>
<keyword evidence="9" id="KW-1185">Reference proteome</keyword>
<keyword evidence="5" id="KW-0297">G-protein coupled receptor</keyword>
<comment type="similarity">
    <text evidence="5">Belongs to the G-protein coupled receptor 1 family.</text>
</comment>
<evidence type="ECO:0000256" key="2">
    <source>
        <dbReference type="ARBA" id="ARBA00022692"/>
    </source>
</evidence>
<feature type="transmembrane region" description="Helical" evidence="6">
    <location>
        <begin position="236"/>
        <end position="256"/>
    </location>
</feature>
<dbReference type="PROSITE" id="PS50262">
    <property type="entry name" value="G_PROTEIN_RECEP_F1_2"/>
    <property type="match status" value="1"/>
</dbReference>
<evidence type="ECO:0000256" key="6">
    <source>
        <dbReference type="SAM" id="Phobius"/>
    </source>
</evidence>
<dbReference type="GO" id="GO:0004930">
    <property type="term" value="F:G protein-coupled receptor activity"/>
    <property type="evidence" value="ECO:0007669"/>
    <property type="project" value="UniProtKB-KW"/>
</dbReference>
<gene>
    <name evidence="8" type="ORF">EWB00_006855</name>
</gene>
<evidence type="ECO:0000256" key="4">
    <source>
        <dbReference type="ARBA" id="ARBA00023136"/>
    </source>
</evidence>
<evidence type="ECO:0000259" key="7">
    <source>
        <dbReference type="PROSITE" id="PS50262"/>
    </source>
</evidence>
<feature type="domain" description="G-protein coupled receptors family 1 profile" evidence="7">
    <location>
        <begin position="22"/>
        <end position="296"/>
    </location>
</feature>
<dbReference type="CDD" id="cd00637">
    <property type="entry name" value="7tm_classA_rhodopsin-like"/>
    <property type="match status" value="1"/>
</dbReference>
<dbReference type="Pfam" id="PF00001">
    <property type="entry name" value="7tm_1"/>
    <property type="match status" value="1"/>
</dbReference>
<dbReference type="SUPFAM" id="SSF81321">
    <property type="entry name" value="Family A G protein-coupled receptor-like"/>
    <property type="match status" value="1"/>
</dbReference>
<feature type="transmembrane region" description="Helical" evidence="6">
    <location>
        <begin position="180"/>
        <end position="203"/>
    </location>
</feature>
<comment type="subcellular location">
    <subcellularLocation>
        <location evidence="1">Membrane</location>
    </subcellularLocation>
</comment>
<evidence type="ECO:0000256" key="1">
    <source>
        <dbReference type="ARBA" id="ARBA00004370"/>
    </source>
</evidence>
<keyword evidence="5" id="KW-0807">Transducer</keyword>
<dbReference type="Gene3D" id="1.20.1070.10">
    <property type="entry name" value="Rhodopsin 7-helix transmembrane proteins"/>
    <property type="match status" value="1"/>
</dbReference>
<dbReference type="PANTHER" id="PTHR45698">
    <property type="entry name" value="TRACE AMINE-ASSOCIATED RECEPTOR 19N-RELATED"/>
    <property type="match status" value="1"/>
</dbReference>
<keyword evidence="3 6" id="KW-1133">Transmembrane helix</keyword>
<dbReference type="STRING" id="6182.A0A4Z2CWR3"/>
<evidence type="ECO:0000313" key="9">
    <source>
        <dbReference type="Proteomes" id="UP000311919"/>
    </source>
</evidence>